<feature type="compositionally biased region" description="Polar residues" evidence="1">
    <location>
        <begin position="366"/>
        <end position="375"/>
    </location>
</feature>
<evidence type="ECO:0000313" key="2">
    <source>
        <dbReference type="EMBL" id="KAF6034785.1"/>
    </source>
</evidence>
<feature type="region of interest" description="Disordered" evidence="1">
    <location>
        <begin position="587"/>
        <end position="607"/>
    </location>
</feature>
<dbReference type="Gene3D" id="3.30.70.330">
    <property type="match status" value="1"/>
</dbReference>
<feature type="region of interest" description="Disordered" evidence="1">
    <location>
        <begin position="332"/>
        <end position="495"/>
    </location>
</feature>
<proteinExistence type="predicted"/>
<gene>
    <name evidence="2" type="ORF">EB796_006900</name>
</gene>
<organism evidence="2 3">
    <name type="scientific">Bugula neritina</name>
    <name type="common">Brown bryozoan</name>
    <name type="synonym">Sertularia neritina</name>
    <dbReference type="NCBI Taxonomy" id="10212"/>
    <lineage>
        <taxon>Eukaryota</taxon>
        <taxon>Metazoa</taxon>
        <taxon>Spiralia</taxon>
        <taxon>Lophotrochozoa</taxon>
        <taxon>Bryozoa</taxon>
        <taxon>Gymnolaemata</taxon>
        <taxon>Cheilostomatida</taxon>
        <taxon>Flustrina</taxon>
        <taxon>Buguloidea</taxon>
        <taxon>Bugulidae</taxon>
        <taxon>Bugula</taxon>
    </lineage>
</organism>
<sequence length="706" mass="77269">MRIWSYLYCDVLVSSMESPRTVWVTHPSFKNLSEDDEVQVSNYFQSVRSSGGGSVDNVQRVMSHDNQQTSGLLFKFSDAAIAARVCSRSHKLAGIFSAPEDYTLPEQSLTVTIHNTDLPLPSPASNGADDSGNQSWVVLDELGDTQNQHADSPGIAMPTYTNLIKSAKIEVYEFPDDCYSHELISYFEGEPFKAYCQTSEDDLKDEDTGNFIMEFTEPEIQRILSAPNHYLDEEDADTMIKVRLLAIPVKQVMLSFSKDVSSRHIKKYVRDLNLEKVQQVQGSKRDILVTFSNAEDAERYASQGTVTFQPGLSATVKLCEDSSHLDLMSASSITPSSSWTTGSEYSDRCDSPISMQGLSLTPGDFSLTQSTYQQRQRSKPPAGSTSRGFPRQHTGLSGSAAKTEAASPRTQSPILPKVHGQSPILPKGQGQSPDLSKGQGQSPDLSKGTTKPKPSSREPQRPIQAVQEGVGSTRSMVSARDSALEPSYDSQQHSTAALDPVAVQSGAVDQTATTSTQPPPMETGAVYQTATTSTQPSPMETGAVYQTATTSTQPSPMETGVVYQTATTSAQPPPMETGAVYQTITTSTQPSPMETEETGTKVNSGSTVDTVVSSKSMEYSHVEIKRLFTEQPLEMHNLLEMHIEEFAGPDWHTTKYQHSYDSKSDVLRFDMNIVKFLGKKQCLFEDDDSSLLSVKPLDSSNYILKS</sequence>
<dbReference type="AlphaFoldDB" id="A0A7J7K9A2"/>
<evidence type="ECO:0000256" key="1">
    <source>
        <dbReference type="SAM" id="MobiDB-lite"/>
    </source>
</evidence>
<name>A0A7J7K9A2_BUGNE</name>
<protein>
    <submittedName>
        <fullName evidence="2">Uncharacterized protein</fullName>
    </submittedName>
</protein>
<dbReference type="InterPro" id="IPR012677">
    <property type="entry name" value="Nucleotide-bd_a/b_plait_sf"/>
</dbReference>
<comment type="caution">
    <text evidence="2">The sequence shown here is derived from an EMBL/GenBank/DDBJ whole genome shotgun (WGS) entry which is preliminary data.</text>
</comment>
<feature type="compositionally biased region" description="Polar residues" evidence="1">
    <location>
        <begin position="429"/>
        <end position="453"/>
    </location>
</feature>
<dbReference type="Proteomes" id="UP000593567">
    <property type="component" value="Unassembled WGS sequence"/>
</dbReference>
<evidence type="ECO:0000313" key="3">
    <source>
        <dbReference type="Proteomes" id="UP000593567"/>
    </source>
</evidence>
<feature type="compositionally biased region" description="Low complexity" evidence="1">
    <location>
        <begin position="332"/>
        <end position="343"/>
    </location>
</feature>
<reference evidence="2" key="1">
    <citation type="submission" date="2020-06" db="EMBL/GenBank/DDBJ databases">
        <title>Draft genome of Bugula neritina, a colonial animal packing powerful symbionts and potential medicines.</title>
        <authorList>
            <person name="Rayko M."/>
        </authorList>
    </citation>
    <scope>NUCLEOTIDE SEQUENCE [LARGE SCALE GENOMIC DNA]</scope>
    <source>
        <strain evidence="2">Kwan_BN1</strain>
    </source>
</reference>
<accession>A0A7J7K9A2</accession>
<dbReference type="EMBL" id="VXIV02000996">
    <property type="protein sequence ID" value="KAF6034785.1"/>
    <property type="molecule type" value="Genomic_DNA"/>
</dbReference>
<keyword evidence="3" id="KW-1185">Reference proteome</keyword>